<evidence type="ECO:0000256" key="7">
    <source>
        <dbReference type="ARBA" id="ARBA00022840"/>
    </source>
</evidence>
<dbReference type="InterPro" id="IPR050292">
    <property type="entry name" value="Glutamine_Synthetase"/>
</dbReference>
<keyword evidence="7" id="KW-0067">ATP-binding</keyword>
<accession>A0A915MN39</accession>
<keyword evidence="6" id="KW-0547">Nucleotide-binding</keyword>
<dbReference type="PROSITE" id="PS51987">
    <property type="entry name" value="GS_CATALYTIC"/>
    <property type="match status" value="1"/>
</dbReference>
<comment type="subcellular location">
    <subcellularLocation>
        <location evidence="1">Cytoplasm</location>
    </subcellularLocation>
</comment>
<dbReference type="InterPro" id="IPR027302">
    <property type="entry name" value="Gln_synth_N_conserv_site"/>
</dbReference>
<dbReference type="InterPro" id="IPR008146">
    <property type="entry name" value="Gln_synth_cat_dom"/>
</dbReference>
<keyword evidence="5" id="KW-0436">Ligase</keyword>
<reference evidence="12" key="1">
    <citation type="submission" date="2022-11" db="UniProtKB">
        <authorList>
            <consortium name="WormBaseParasite"/>
        </authorList>
    </citation>
    <scope>IDENTIFICATION</scope>
</reference>
<dbReference type="Gene3D" id="3.30.590.10">
    <property type="entry name" value="Glutamine synthetase/guanido kinase, catalytic domain"/>
    <property type="match status" value="1"/>
</dbReference>
<evidence type="ECO:0000313" key="12">
    <source>
        <dbReference type="WBParaSite" id="scaffold4274_cov270.g7910"/>
    </source>
</evidence>
<dbReference type="WBParaSite" id="scaffold4274_cov270.g7910">
    <property type="protein sequence ID" value="scaffold4274_cov270.g7910"/>
    <property type="gene ID" value="scaffold4274_cov270.g7910"/>
</dbReference>
<evidence type="ECO:0000256" key="8">
    <source>
        <dbReference type="PROSITE-ProRule" id="PRU01331"/>
    </source>
</evidence>
<protein>
    <recommendedName>
        <fullName evidence="3">glutamine synthetase</fullName>
        <ecNumber evidence="3">6.3.1.2</ecNumber>
    </recommendedName>
</protein>
<dbReference type="PANTHER" id="PTHR20852:SF57">
    <property type="entry name" value="GLUTAMINE SYNTHETASE 2 CYTOPLASMIC"/>
    <property type="match status" value="1"/>
</dbReference>
<evidence type="ECO:0000313" key="11">
    <source>
        <dbReference type="Proteomes" id="UP000887561"/>
    </source>
</evidence>
<evidence type="ECO:0000256" key="2">
    <source>
        <dbReference type="ARBA" id="ARBA00009897"/>
    </source>
</evidence>
<dbReference type="SMART" id="SM01230">
    <property type="entry name" value="Gln-synt_C"/>
    <property type="match status" value="1"/>
</dbReference>
<sequence length="298" mass="33633">MNLREQFSTNKYAAGRFMQLPTHNKIQVEYVWIDGSIQNVRSKTKTVDFIPKKVDELPIWNFDGSSTDQASGADSDVFIKHAWFGMEQEYTLLDVDHHPFGWPKAPFGFPGPQGPYYCGVGANKAYGRDIVESHYRACLYAGITISGINGEVMPGQWEFQVGPCEGIDMGDHLWVARYLLHRVAEEFGVIIAYYDPSGGKDNERRLTGLHETATIDKFSYGVASRCSSVRIPRQTEVDGYGYFEDRRPSSNCDPYLVTDALVRTCCLGVKKLSRSYIPQDAESIRKMINELRGGKIQE</sequence>
<dbReference type="FunFam" id="3.30.590.10:FF:000011">
    <property type="entry name" value="Glutamine synthetase"/>
    <property type="match status" value="2"/>
</dbReference>
<dbReference type="Proteomes" id="UP000887561">
    <property type="component" value="Unplaced"/>
</dbReference>
<dbReference type="GO" id="GO:0004356">
    <property type="term" value="F:glutamine synthetase activity"/>
    <property type="evidence" value="ECO:0007669"/>
    <property type="project" value="UniProtKB-EC"/>
</dbReference>
<organism evidence="11 12">
    <name type="scientific">Meloidogyne javanica</name>
    <name type="common">Root-knot nematode worm</name>
    <dbReference type="NCBI Taxonomy" id="6303"/>
    <lineage>
        <taxon>Eukaryota</taxon>
        <taxon>Metazoa</taxon>
        <taxon>Ecdysozoa</taxon>
        <taxon>Nematoda</taxon>
        <taxon>Chromadorea</taxon>
        <taxon>Rhabditida</taxon>
        <taxon>Tylenchina</taxon>
        <taxon>Tylenchomorpha</taxon>
        <taxon>Tylenchoidea</taxon>
        <taxon>Meloidogynidae</taxon>
        <taxon>Meloidogyninae</taxon>
        <taxon>Meloidogyne</taxon>
        <taxon>Meloidogyne incognita group</taxon>
    </lineage>
</organism>
<keyword evidence="4" id="KW-0963">Cytoplasm</keyword>
<dbReference type="GO" id="GO:0005737">
    <property type="term" value="C:cytoplasm"/>
    <property type="evidence" value="ECO:0007669"/>
    <property type="project" value="UniProtKB-SubCell"/>
</dbReference>
<dbReference type="GO" id="GO:0005524">
    <property type="term" value="F:ATP binding"/>
    <property type="evidence" value="ECO:0007669"/>
    <property type="project" value="UniProtKB-KW"/>
</dbReference>
<dbReference type="Pfam" id="PF00120">
    <property type="entry name" value="Gln-synt_C"/>
    <property type="match status" value="1"/>
</dbReference>
<dbReference type="PROSITE" id="PS00180">
    <property type="entry name" value="GLNA_1"/>
    <property type="match status" value="1"/>
</dbReference>
<evidence type="ECO:0000256" key="1">
    <source>
        <dbReference type="ARBA" id="ARBA00004496"/>
    </source>
</evidence>
<dbReference type="GO" id="GO:0006542">
    <property type="term" value="P:glutamine biosynthetic process"/>
    <property type="evidence" value="ECO:0007669"/>
    <property type="project" value="InterPro"/>
</dbReference>
<comment type="similarity">
    <text evidence="2 8 9">Belongs to the glutamine synthetase family.</text>
</comment>
<dbReference type="EC" id="6.3.1.2" evidence="3"/>
<evidence type="ECO:0000256" key="5">
    <source>
        <dbReference type="ARBA" id="ARBA00022598"/>
    </source>
</evidence>
<dbReference type="SUPFAM" id="SSF55931">
    <property type="entry name" value="Glutamine synthetase/guanido kinase"/>
    <property type="match status" value="1"/>
</dbReference>
<feature type="domain" description="GS catalytic" evidence="10">
    <location>
        <begin position="51"/>
        <end position="298"/>
    </location>
</feature>
<dbReference type="AlphaFoldDB" id="A0A915MN39"/>
<dbReference type="InterPro" id="IPR036651">
    <property type="entry name" value="Gln_synt_N_sf"/>
</dbReference>
<evidence type="ECO:0000256" key="9">
    <source>
        <dbReference type="RuleBase" id="RU000384"/>
    </source>
</evidence>
<proteinExistence type="inferred from homology"/>
<dbReference type="InterPro" id="IPR014746">
    <property type="entry name" value="Gln_synth/guanido_kin_cat_dom"/>
</dbReference>
<name>A0A915MN39_MELJA</name>
<evidence type="ECO:0000259" key="10">
    <source>
        <dbReference type="PROSITE" id="PS51987"/>
    </source>
</evidence>
<dbReference type="PANTHER" id="PTHR20852">
    <property type="entry name" value="GLUTAMINE SYNTHETASE"/>
    <property type="match status" value="1"/>
</dbReference>
<evidence type="ECO:0000256" key="4">
    <source>
        <dbReference type="ARBA" id="ARBA00022490"/>
    </source>
</evidence>
<evidence type="ECO:0000256" key="6">
    <source>
        <dbReference type="ARBA" id="ARBA00022741"/>
    </source>
</evidence>
<evidence type="ECO:0000256" key="3">
    <source>
        <dbReference type="ARBA" id="ARBA00012937"/>
    </source>
</evidence>
<dbReference type="SUPFAM" id="SSF54368">
    <property type="entry name" value="Glutamine synthetase, N-terminal domain"/>
    <property type="match status" value="1"/>
</dbReference>
<keyword evidence="11" id="KW-1185">Reference proteome</keyword>